<evidence type="ECO:0000313" key="3">
    <source>
        <dbReference type="EMBL" id="MBC3298437.1"/>
    </source>
</evidence>
<dbReference type="SMART" id="SM00530">
    <property type="entry name" value="HTH_XRE"/>
    <property type="match status" value="1"/>
</dbReference>
<accession>A0A8H9Z2S2</accession>
<dbReference type="InterPro" id="IPR013096">
    <property type="entry name" value="Cupin_2"/>
</dbReference>
<dbReference type="GO" id="GO:0005829">
    <property type="term" value="C:cytosol"/>
    <property type="evidence" value="ECO:0007669"/>
    <property type="project" value="TreeGrafter"/>
</dbReference>
<dbReference type="Gene3D" id="1.10.260.40">
    <property type="entry name" value="lambda repressor-like DNA-binding domains"/>
    <property type="match status" value="1"/>
</dbReference>
<organism evidence="3">
    <name type="scientific">Pseudomonas tritici</name>
    <dbReference type="NCBI Taxonomy" id="2745518"/>
    <lineage>
        <taxon>Bacteria</taxon>
        <taxon>Pseudomonadati</taxon>
        <taxon>Pseudomonadota</taxon>
        <taxon>Gammaproteobacteria</taxon>
        <taxon>Pseudomonadales</taxon>
        <taxon>Pseudomonadaceae</taxon>
        <taxon>Pseudomonas</taxon>
    </lineage>
</organism>
<dbReference type="InterPro" id="IPR014710">
    <property type="entry name" value="RmlC-like_jellyroll"/>
</dbReference>
<dbReference type="CDD" id="cd02209">
    <property type="entry name" value="cupin_XRE_C"/>
    <property type="match status" value="1"/>
</dbReference>
<name>A0A8H9Z2S2_9PSED</name>
<sequence>MLGKRLNELRVSRGLSLRALAAETGLSATLLSQIEREVTEPSLMTLRRLSSVFGESMSALFSDPSAPSVWISRPGDRTTLMGPKGGVSYERLTRGNGQMEVLRAVFQPGQFSSEIPLRHPSLESVYVVRGTLKAVIGDMPYIVNTGESITFDASAAHRYMNEGQEDVEIIMSITPPVP</sequence>
<comment type="caution">
    <text evidence="3">The sequence shown here is derived from an EMBL/GenBank/DDBJ whole genome shotgun (WGS) entry which is preliminary data.</text>
</comment>
<dbReference type="InterPro" id="IPR011051">
    <property type="entry name" value="RmlC_Cupin_sf"/>
</dbReference>
<dbReference type="EMBL" id="JABWQF010000045">
    <property type="protein sequence ID" value="MBC3298437.1"/>
    <property type="molecule type" value="Genomic_DNA"/>
</dbReference>
<dbReference type="Gene3D" id="2.60.120.10">
    <property type="entry name" value="Jelly Rolls"/>
    <property type="match status" value="1"/>
</dbReference>
<dbReference type="PROSITE" id="PS50943">
    <property type="entry name" value="HTH_CROC1"/>
    <property type="match status" value="1"/>
</dbReference>
<dbReference type="InterPro" id="IPR010982">
    <property type="entry name" value="Lambda_DNA-bd_dom_sf"/>
</dbReference>
<dbReference type="GO" id="GO:0003677">
    <property type="term" value="F:DNA binding"/>
    <property type="evidence" value="ECO:0007669"/>
    <property type="project" value="UniProtKB-KW"/>
</dbReference>
<evidence type="ECO:0000256" key="1">
    <source>
        <dbReference type="ARBA" id="ARBA00023125"/>
    </source>
</evidence>
<dbReference type="SUPFAM" id="SSF51182">
    <property type="entry name" value="RmlC-like cupins"/>
    <property type="match status" value="1"/>
</dbReference>
<dbReference type="AlphaFoldDB" id="A0A8H9Z2S2"/>
<dbReference type="InterPro" id="IPR050807">
    <property type="entry name" value="TransReg_Diox_bact_type"/>
</dbReference>
<dbReference type="PANTHER" id="PTHR46797">
    <property type="entry name" value="HTH-TYPE TRANSCRIPTIONAL REGULATOR"/>
    <property type="match status" value="1"/>
</dbReference>
<dbReference type="Pfam" id="PF01381">
    <property type="entry name" value="HTH_3"/>
    <property type="match status" value="1"/>
</dbReference>
<reference evidence="3" key="1">
    <citation type="journal article" date="2020" name="Microorganisms">
        <title>Reliable Identification of Environmental Pseudomonas Isolates Using the rpoD Gene.</title>
        <authorList>
            <consortium name="The Broad Institute Genome Sequencing Platform"/>
            <person name="Girard L."/>
            <person name="Lood C."/>
            <person name="Rokni-Zadeh H."/>
            <person name="van Noort V."/>
            <person name="Lavigne R."/>
            <person name="De Mot R."/>
        </authorList>
    </citation>
    <scope>NUCLEOTIDE SEQUENCE [LARGE SCALE GENOMIC DNA]</scope>
    <source>
        <strain evidence="3">SWRI145</strain>
    </source>
</reference>
<keyword evidence="1" id="KW-0238">DNA-binding</keyword>
<dbReference type="SUPFAM" id="SSF47413">
    <property type="entry name" value="lambda repressor-like DNA-binding domains"/>
    <property type="match status" value="1"/>
</dbReference>
<dbReference type="InterPro" id="IPR001387">
    <property type="entry name" value="Cro/C1-type_HTH"/>
</dbReference>
<feature type="domain" description="HTH cro/C1-type" evidence="2">
    <location>
        <begin position="6"/>
        <end position="60"/>
    </location>
</feature>
<protein>
    <submittedName>
        <fullName evidence="3">Helix-turn-helix transcriptional regulator</fullName>
    </submittedName>
</protein>
<evidence type="ECO:0000259" key="2">
    <source>
        <dbReference type="PROSITE" id="PS50943"/>
    </source>
</evidence>
<proteinExistence type="predicted"/>
<dbReference type="CDD" id="cd00093">
    <property type="entry name" value="HTH_XRE"/>
    <property type="match status" value="1"/>
</dbReference>
<dbReference type="Pfam" id="PF07883">
    <property type="entry name" value="Cupin_2"/>
    <property type="match status" value="1"/>
</dbReference>
<dbReference type="GO" id="GO:0003700">
    <property type="term" value="F:DNA-binding transcription factor activity"/>
    <property type="evidence" value="ECO:0007669"/>
    <property type="project" value="TreeGrafter"/>
</dbReference>
<dbReference type="PANTHER" id="PTHR46797:SF1">
    <property type="entry name" value="METHYLPHOSPHONATE SYNTHASE"/>
    <property type="match status" value="1"/>
</dbReference>
<gene>
    <name evidence="3" type="ORF">HU722_43620</name>
</gene>